<organism evidence="1">
    <name type="scientific">marine sediment metagenome</name>
    <dbReference type="NCBI Taxonomy" id="412755"/>
    <lineage>
        <taxon>unclassified sequences</taxon>
        <taxon>metagenomes</taxon>
        <taxon>ecological metagenomes</taxon>
    </lineage>
</organism>
<feature type="non-terminal residue" evidence="1">
    <location>
        <position position="212"/>
    </location>
</feature>
<sequence length="212" mass="23850">NPVYGDSLAKPIIGYKYKRGNVDITLKPEDIVMFNTPNPKNIFTGFSTIKGVADAVYIQSQMNEFETSIFENRARVGGVIEEVENVGVNARSRFQEKLSQKHTGPKKAGKMMYLPRGLKYTKDAMTPTELNFIEGRKGNMMEICTSLDVPVGMFDPHSNRAVAEAAGYQHAKIGILPRTDRFSEKMNERVLPLFDEKLFCAFDDPVPHNIEL</sequence>
<reference evidence="1" key="1">
    <citation type="journal article" date="2014" name="Front. Microbiol.">
        <title>High frequency of phylogenetically diverse reductive dehalogenase-homologous genes in deep subseafloor sedimentary metagenomes.</title>
        <authorList>
            <person name="Kawai M."/>
            <person name="Futagami T."/>
            <person name="Toyoda A."/>
            <person name="Takaki Y."/>
            <person name="Nishi S."/>
            <person name="Hori S."/>
            <person name="Arai W."/>
            <person name="Tsubouchi T."/>
            <person name="Morono Y."/>
            <person name="Uchiyama I."/>
            <person name="Ito T."/>
            <person name="Fujiyama A."/>
            <person name="Inagaki F."/>
            <person name="Takami H."/>
        </authorList>
    </citation>
    <scope>NUCLEOTIDE SEQUENCE</scope>
    <source>
        <strain evidence="1">Expedition CK06-06</strain>
    </source>
</reference>
<accession>X1IH71</accession>
<dbReference type="Pfam" id="PF04860">
    <property type="entry name" value="Phage_portal"/>
    <property type="match status" value="1"/>
</dbReference>
<evidence type="ECO:0008006" key="2">
    <source>
        <dbReference type="Google" id="ProtNLM"/>
    </source>
</evidence>
<name>X1IH71_9ZZZZ</name>
<dbReference type="InterPro" id="IPR006944">
    <property type="entry name" value="Phage/GTA_portal"/>
</dbReference>
<proteinExistence type="predicted"/>
<protein>
    <recommendedName>
        <fullName evidence="2">Phage portal protein</fullName>
    </recommendedName>
</protein>
<feature type="non-terminal residue" evidence="1">
    <location>
        <position position="1"/>
    </location>
</feature>
<evidence type="ECO:0000313" key="1">
    <source>
        <dbReference type="EMBL" id="GAH81776.1"/>
    </source>
</evidence>
<gene>
    <name evidence="1" type="ORF">S03H2_64830</name>
</gene>
<comment type="caution">
    <text evidence="1">The sequence shown here is derived from an EMBL/GenBank/DDBJ whole genome shotgun (WGS) entry which is preliminary data.</text>
</comment>
<dbReference type="EMBL" id="BARU01042154">
    <property type="protein sequence ID" value="GAH81776.1"/>
    <property type="molecule type" value="Genomic_DNA"/>
</dbReference>
<dbReference type="AlphaFoldDB" id="X1IH71"/>